<accession>A0A1E3KG18</accession>
<comment type="caution">
    <text evidence="3">The sequence shown here is derived from an EMBL/GenBank/DDBJ whole genome shotgun (WGS) entry which is preliminary data.</text>
</comment>
<dbReference type="GO" id="GO:0005783">
    <property type="term" value="C:endoplasmic reticulum"/>
    <property type="evidence" value="ECO:0007669"/>
    <property type="project" value="TreeGrafter"/>
</dbReference>
<evidence type="ECO:0000313" key="3">
    <source>
        <dbReference type="EMBL" id="ODO12029.1"/>
    </source>
</evidence>
<sequence length="265" mass="29202">MSANSISTPVQLAPTITATTPTGQTSHLDVEEELSFYFSYHANRINQAIHFFCIPQILWCVGISSMDPPMDPLRENFLANISPSRTWLIVAAHVTLPGAKVYLFADYFAFQLNLALAFITSYNAYYILLDPIGGVTYLPISIIMYISATFLATSPPSTLPFTDPAAPSAIPLALLVHAGAWVAQFIGHGVFERRAPALFDNLVQALVLAPFFVHLEALFGIFDYKPDMHRKIKAKAGVKIRNMNRTRAASRAEKAEKASEKSPLL</sequence>
<dbReference type="AlphaFoldDB" id="A0A1E3KG18"/>
<feature type="transmembrane region" description="Helical" evidence="2">
    <location>
        <begin position="135"/>
        <end position="153"/>
    </location>
</feature>
<dbReference type="OrthoDB" id="2124888at2759"/>
<evidence type="ECO:0000313" key="4">
    <source>
        <dbReference type="Proteomes" id="UP000095149"/>
    </source>
</evidence>
<proteinExistence type="predicted"/>
<organism evidence="3 4">
    <name type="scientific">Cryptococcus amylolentus CBS 6273</name>
    <dbReference type="NCBI Taxonomy" id="1296118"/>
    <lineage>
        <taxon>Eukaryota</taxon>
        <taxon>Fungi</taxon>
        <taxon>Dikarya</taxon>
        <taxon>Basidiomycota</taxon>
        <taxon>Agaricomycotina</taxon>
        <taxon>Tremellomycetes</taxon>
        <taxon>Tremellales</taxon>
        <taxon>Cryptococcaceae</taxon>
        <taxon>Cryptococcus</taxon>
    </lineage>
</organism>
<dbReference type="PANTHER" id="PTHR28026">
    <property type="entry name" value="DUF962 DOMAIN PROTEIN (AFU_ORTHOLOGUE AFUA_8G05310)"/>
    <property type="match status" value="1"/>
</dbReference>
<dbReference type="InterPro" id="IPR009305">
    <property type="entry name" value="Mpo1-like"/>
</dbReference>
<protein>
    <recommendedName>
        <fullName evidence="5">Endoplasmic reticulum protein</fullName>
    </recommendedName>
</protein>
<dbReference type="GO" id="GO:0046521">
    <property type="term" value="P:sphingoid catabolic process"/>
    <property type="evidence" value="ECO:0007669"/>
    <property type="project" value="TreeGrafter"/>
</dbReference>
<keyword evidence="2" id="KW-1133">Transmembrane helix</keyword>
<dbReference type="GO" id="GO:0016020">
    <property type="term" value="C:membrane"/>
    <property type="evidence" value="ECO:0007669"/>
    <property type="project" value="GOC"/>
</dbReference>
<dbReference type="PANTHER" id="PTHR28026:SF9">
    <property type="entry name" value="2-HYDROXY-PALMITIC ACID DIOXYGENASE MPO1"/>
    <property type="match status" value="1"/>
</dbReference>
<evidence type="ECO:0008006" key="5">
    <source>
        <dbReference type="Google" id="ProtNLM"/>
    </source>
</evidence>
<keyword evidence="2" id="KW-0472">Membrane</keyword>
<gene>
    <name evidence="3" type="ORF">I350_00813</name>
</gene>
<reference evidence="3 4" key="1">
    <citation type="submission" date="2016-06" db="EMBL/GenBank/DDBJ databases">
        <title>Evolution of pathogenesis and genome organization in the Tremellales.</title>
        <authorList>
            <person name="Cuomo C."/>
            <person name="Litvintseva A."/>
            <person name="Heitman J."/>
            <person name="Chen Y."/>
            <person name="Sun S."/>
            <person name="Springer D."/>
            <person name="Dromer F."/>
            <person name="Young S."/>
            <person name="Zeng Q."/>
            <person name="Chapman S."/>
            <person name="Gujja S."/>
            <person name="Saif S."/>
            <person name="Birren B."/>
        </authorList>
    </citation>
    <scope>NUCLEOTIDE SEQUENCE [LARGE SCALE GENOMIC DNA]</scope>
    <source>
        <strain evidence="3 4">CBS 6273</strain>
    </source>
</reference>
<dbReference type="Proteomes" id="UP000095149">
    <property type="component" value="Unassembled WGS sequence"/>
</dbReference>
<feature type="compositionally biased region" description="Basic and acidic residues" evidence="1">
    <location>
        <begin position="250"/>
        <end position="265"/>
    </location>
</feature>
<dbReference type="EMBL" id="MEKH01000001">
    <property type="protein sequence ID" value="ODO12029.1"/>
    <property type="molecule type" value="Genomic_DNA"/>
</dbReference>
<evidence type="ECO:0000256" key="1">
    <source>
        <dbReference type="SAM" id="MobiDB-lite"/>
    </source>
</evidence>
<name>A0A1E3KG18_9TREE</name>
<feature type="region of interest" description="Disordered" evidence="1">
    <location>
        <begin position="245"/>
        <end position="265"/>
    </location>
</feature>
<feature type="transmembrane region" description="Helical" evidence="2">
    <location>
        <begin position="165"/>
        <end position="183"/>
    </location>
</feature>
<feature type="transmembrane region" description="Helical" evidence="2">
    <location>
        <begin position="112"/>
        <end position="129"/>
    </location>
</feature>
<evidence type="ECO:0000256" key="2">
    <source>
        <dbReference type="SAM" id="Phobius"/>
    </source>
</evidence>
<keyword evidence="2" id="KW-0812">Transmembrane</keyword>
<feature type="transmembrane region" description="Helical" evidence="2">
    <location>
        <begin position="203"/>
        <end position="222"/>
    </location>
</feature>
<dbReference type="Pfam" id="PF06127">
    <property type="entry name" value="Mpo1-like"/>
    <property type="match status" value="1"/>
</dbReference>